<dbReference type="GO" id="GO:0005524">
    <property type="term" value="F:ATP binding"/>
    <property type="evidence" value="ECO:0007669"/>
    <property type="project" value="UniProtKB-KW"/>
</dbReference>
<dbReference type="Gene3D" id="3.40.50.300">
    <property type="entry name" value="P-loop containing nucleotide triphosphate hydrolases"/>
    <property type="match status" value="2"/>
</dbReference>
<accession>F8F2A8</accession>
<dbReference type="InterPro" id="IPR050221">
    <property type="entry name" value="26S_Proteasome_ATPase"/>
</dbReference>
<evidence type="ECO:0000259" key="4">
    <source>
        <dbReference type="SMART" id="SM00382"/>
    </source>
</evidence>
<comment type="similarity">
    <text evidence="1">Belongs to the AAA ATPase family.</text>
</comment>
<keyword evidence="6" id="KW-1185">Reference proteome</keyword>
<dbReference type="InterPro" id="IPR003593">
    <property type="entry name" value="AAA+_ATPase"/>
</dbReference>
<dbReference type="OrthoDB" id="9806903at2"/>
<gene>
    <name evidence="5" type="ordered locus">Spica_2794</name>
</gene>
<evidence type="ECO:0000313" key="5">
    <source>
        <dbReference type="EMBL" id="AEJ20890.1"/>
    </source>
</evidence>
<dbReference type="CDD" id="cd00009">
    <property type="entry name" value="AAA"/>
    <property type="match status" value="1"/>
</dbReference>
<evidence type="ECO:0000256" key="3">
    <source>
        <dbReference type="ARBA" id="ARBA00022840"/>
    </source>
</evidence>
<evidence type="ECO:0000256" key="1">
    <source>
        <dbReference type="ARBA" id="ARBA00006914"/>
    </source>
</evidence>
<dbReference type="STRING" id="744872.Spica_2794"/>
<feature type="domain" description="AAA+ ATPase" evidence="4">
    <location>
        <begin position="221"/>
        <end position="348"/>
    </location>
</feature>
<name>F8F2A8_GRAC1</name>
<dbReference type="SMART" id="SM00382">
    <property type="entry name" value="AAA"/>
    <property type="match status" value="2"/>
</dbReference>
<dbReference type="KEGG" id="scd:Spica_2794"/>
<dbReference type="SUPFAM" id="SSF52540">
    <property type="entry name" value="P-loop containing nucleoside triphosphate hydrolases"/>
    <property type="match status" value="2"/>
</dbReference>
<dbReference type="Proteomes" id="UP000000503">
    <property type="component" value="Chromosome"/>
</dbReference>
<dbReference type="HOGENOM" id="CLU_020632_0_0_12"/>
<dbReference type="EMBL" id="CP002868">
    <property type="protein sequence ID" value="AEJ20890.1"/>
    <property type="molecule type" value="Genomic_DNA"/>
</dbReference>
<dbReference type="InterPro" id="IPR027417">
    <property type="entry name" value="P-loop_NTPase"/>
</dbReference>
<feature type="domain" description="AAA+ ATPase" evidence="4">
    <location>
        <begin position="464"/>
        <end position="591"/>
    </location>
</feature>
<keyword evidence="2" id="KW-0547">Nucleotide-binding</keyword>
<reference evidence="6" key="1">
    <citation type="journal article" date="2013" name="Stand. Genomic Sci.">
        <title>Genome sequence of the thermophilic fresh-water bacterium Spirochaeta caldaria type strain (H1(T)), reclassification of Spirochaeta caldaria, Spirochaeta stenostrepta, and Spirochaeta zuelzerae in the genus Treponema as Treponema caldaria comb. nov., Treponema stenostrepta comb. nov., and Treponema zuelzerae comb. nov., and emendation of the genus Treponema.</title>
        <authorList>
            <person name="Abt B."/>
            <person name="Goker M."/>
            <person name="Scheuner C."/>
            <person name="Han C."/>
            <person name="Lu M."/>
            <person name="Misra M."/>
            <person name="Lapidus A."/>
            <person name="Nolan M."/>
            <person name="Lucas S."/>
            <person name="Hammon N."/>
            <person name="Deshpande S."/>
            <person name="Cheng J.F."/>
            <person name="Tapia R."/>
            <person name="Goodwin L.A."/>
            <person name="Pitluck S."/>
            <person name="Liolios K."/>
            <person name="Pagani I."/>
            <person name="Ivanova N."/>
            <person name="Mavromatis K."/>
            <person name="Mikhailova N."/>
            <person name="Huntemann M."/>
            <person name="Pati A."/>
            <person name="Chen A."/>
            <person name="Palaniappan K."/>
            <person name="Land M."/>
            <person name="Hauser L."/>
            <person name="Jeffries C.D."/>
            <person name="Rohde M."/>
            <person name="Spring S."/>
            <person name="Gronow S."/>
            <person name="Detter J.C."/>
            <person name="Bristow J."/>
            <person name="Eisen J.A."/>
            <person name="Markowitz V."/>
            <person name="Hugenholtz P."/>
            <person name="Kyrpides N.C."/>
            <person name="Woyke T."/>
            <person name="Klenk H.P."/>
        </authorList>
    </citation>
    <scope>NUCLEOTIDE SEQUENCE</scope>
    <source>
        <strain evidence="6">ATCC 51460 / DSM 7334 / H1</strain>
    </source>
</reference>
<evidence type="ECO:0000313" key="6">
    <source>
        <dbReference type="Proteomes" id="UP000000503"/>
    </source>
</evidence>
<proteinExistence type="inferred from homology"/>
<dbReference type="PANTHER" id="PTHR23073">
    <property type="entry name" value="26S PROTEASOME REGULATORY SUBUNIT"/>
    <property type="match status" value="1"/>
</dbReference>
<dbReference type="GO" id="GO:0016887">
    <property type="term" value="F:ATP hydrolysis activity"/>
    <property type="evidence" value="ECO:0007669"/>
    <property type="project" value="InterPro"/>
</dbReference>
<keyword evidence="3" id="KW-0067">ATP-binding</keyword>
<evidence type="ECO:0000256" key="2">
    <source>
        <dbReference type="ARBA" id="ARBA00022741"/>
    </source>
</evidence>
<dbReference type="Pfam" id="PF00004">
    <property type="entry name" value="AAA"/>
    <property type="match status" value="2"/>
</dbReference>
<dbReference type="AlphaFoldDB" id="F8F2A8"/>
<dbReference type="InterPro" id="IPR003959">
    <property type="entry name" value="ATPase_AAA_core"/>
</dbReference>
<dbReference type="RefSeq" id="WP_013970168.1">
    <property type="nucleotide sequence ID" value="NC_015732.1"/>
</dbReference>
<protein>
    <submittedName>
        <fullName evidence="5">AAA ATPase central domain protein</fullName>
    </submittedName>
</protein>
<organism evidence="5 6">
    <name type="scientific">Gracilinema caldarium (strain ATCC 51460 / DSM 7334 / H1)</name>
    <name type="common">Treponema caldarium</name>
    <dbReference type="NCBI Taxonomy" id="744872"/>
    <lineage>
        <taxon>Bacteria</taxon>
        <taxon>Pseudomonadati</taxon>
        <taxon>Spirochaetota</taxon>
        <taxon>Spirochaetia</taxon>
        <taxon>Spirochaetales</taxon>
        <taxon>Breznakiellaceae</taxon>
        <taxon>Gracilinema</taxon>
    </lineage>
</organism>
<sequence length="667" mass="76754">MEGFTYWDYRYTELLLQCWNTQEHGDDLYDLIHNQCDLLKVLIPNISAEEKDSVNRDKAVNEIKEYVSMHMQRTNPKLTELADRFNLQAHHIKIVEFLYIYGSMNAFTAYFEKQSAACQLVILTTWVHISKNELVAELRLHSPMGKLGLLEFERFALFDLRHINIRVGLNKYVHNYLEDINNRPLSSFLLHVLEPPYFALETFDLPEATILSAKAALKRHGPAFLLFYGEPGTGKSELSKALSLSCNLIPYSLMTDDVDGSRPLSNLYLSAKLLDSKKEVLIIDEADTLLNSEDVLSAQGTPSTFKAIVNQFLDNATIKIIFITNQTNRIPASVLRRMHIIIGFKPASIQYRKQMWETNNNVTNLFSSTDIDKLAKDFKANPSRIRQVYEICSLLKEDCESQERILEVAKDMLSRSQEMLMKDNQKINNKIEEIDVGLLHLSIDPYVLLDRIKKWYDTFSRTQQGLNILFYGLPGTGKSALAIHIATELQLQPIIKRASDLFSPYVGVTEDRIRDAFKEAENNVLILDEADSFILNREKNERSWERSQTNEFLNQMDDFKGLFIATTNFIKALDGASFRRFPYKVEFYPPTPDQRLTLARRYFSHITFDTEACFRIHNLEGLVPGDFSSVAKRLAFVDSPTPQEIISELELELKSRSHLQHTIGFKV</sequence>
<dbReference type="eggNOG" id="COG0464">
    <property type="taxonomic scope" value="Bacteria"/>
</dbReference>
<dbReference type="CDD" id="cd19481">
    <property type="entry name" value="RecA-like_protease"/>
    <property type="match status" value="1"/>
</dbReference>